<gene>
    <name evidence="2" type="ORF">PKF032_15010</name>
</gene>
<organism evidence="2 3">
    <name type="scientific">Polynucleobacter yangtzensis</name>
    <dbReference type="NCBI Taxonomy" id="1743159"/>
    <lineage>
        <taxon>Bacteria</taxon>
        <taxon>Pseudomonadati</taxon>
        <taxon>Pseudomonadota</taxon>
        <taxon>Betaproteobacteria</taxon>
        <taxon>Burkholderiales</taxon>
        <taxon>Burkholderiaceae</taxon>
        <taxon>Polynucleobacter</taxon>
    </lineage>
</organism>
<protein>
    <submittedName>
        <fullName evidence="2">Ergothioneine biosynthesis protein EgtB</fullName>
    </submittedName>
</protein>
<dbReference type="EMBL" id="AP026974">
    <property type="protein sequence ID" value="BDT79613.1"/>
    <property type="molecule type" value="Genomic_DNA"/>
</dbReference>
<sequence length="383" mass="45094">MTKFDHLKYEPWPQPSNLLRDLERSAQITHLVMSHLGQGLEMVPLSSNLNPPYWEFGHLVWFQEFWVHRQGLESNPSLLPNADALFNSSEVFHDDRWSIPLPTIDILMKYFLDVTGKSYDILRSGSLTPEQAYFMQLALFHQDMHNEAFAYMWQHLAYPWPVASESDEVAMQFNGVEPSYIDIPTRQIKLGSELYSGFIFDNEKWQHEVTVNHFAISSHAVNNGQYLEFLDGQHDANPVALVQPPLHWKKEGDHWYERFFDQWLAMNMQAPVRHISALDAERYCDWRGVRLPTENELTAVMLQLPINWHHSRLWEWTSSVFMPFPGFTPDPYQDYSAPWFDGNHRVLKGWSSYTPEYLRRPQFRNFYLPTRSDPFCGFRTCLA</sequence>
<dbReference type="SUPFAM" id="SSF56436">
    <property type="entry name" value="C-type lectin-like"/>
    <property type="match status" value="1"/>
</dbReference>
<evidence type="ECO:0000259" key="1">
    <source>
        <dbReference type="Pfam" id="PF03781"/>
    </source>
</evidence>
<keyword evidence="3" id="KW-1185">Reference proteome</keyword>
<reference evidence="2 3" key="1">
    <citation type="submission" date="2022-11" db="EMBL/GenBank/DDBJ databases">
        <title>Complete Genome Sequences of three Polynucleobacter sp. Subcluster PnecC Strains KF022, KF023, and KF032 Isolated from a Shallow Eutrophic Lake in Japan.</title>
        <authorList>
            <person name="Ogata Y."/>
            <person name="Watanabe K."/>
            <person name="Takemine S."/>
            <person name="Shindo C."/>
            <person name="Kurokawa R."/>
            <person name="Suda W."/>
        </authorList>
    </citation>
    <scope>NUCLEOTIDE SEQUENCE [LARGE SCALE GENOMIC DNA]</scope>
    <source>
        <strain evidence="2 3">KF032</strain>
    </source>
</reference>
<dbReference type="SUPFAM" id="SSF109854">
    <property type="entry name" value="DinB/YfiT-like putative metalloenzymes"/>
    <property type="match status" value="1"/>
</dbReference>
<dbReference type="PANTHER" id="PTHR43397">
    <property type="entry name" value="ERGOTHIONEINE BIOSYNTHESIS PROTEIN 1"/>
    <property type="match status" value="1"/>
</dbReference>
<name>A0ABN6TW13_9BURK</name>
<dbReference type="NCBIfam" id="TIGR04373">
    <property type="entry name" value="egtB_X_signatur"/>
    <property type="match status" value="1"/>
</dbReference>
<feature type="domain" description="Sulfatase-modifying factor enzyme-like" evidence="1">
    <location>
        <begin position="313"/>
        <end position="380"/>
    </location>
</feature>
<dbReference type="InterPro" id="IPR005532">
    <property type="entry name" value="SUMF_dom"/>
</dbReference>
<dbReference type="Gene3D" id="1.20.120.450">
    <property type="entry name" value="dinb family like domain"/>
    <property type="match status" value="1"/>
</dbReference>
<dbReference type="Gene3D" id="3.90.1580.10">
    <property type="entry name" value="paralog of FGE (formylglycine-generating enzyme)"/>
    <property type="match status" value="2"/>
</dbReference>
<dbReference type="Proteomes" id="UP001211204">
    <property type="component" value="Chromosome"/>
</dbReference>
<dbReference type="InterPro" id="IPR034660">
    <property type="entry name" value="DinB/YfiT-like"/>
</dbReference>
<evidence type="ECO:0000313" key="2">
    <source>
        <dbReference type="EMBL" id="BDT79613.1"/>
    </source>
</evidence>
<dbReference type="RefSeq" id="WP_281744912.1">
    <property type="nucleotide sequence ID" value="NZ_AP026974.1"/>
</dbReference>
<dbReference type="InterPro" id="IPR042095">
    <property type="entry name" value="SUMF_sf"/>
</dbReference>
<evidence type="ECO:0000313" key="3">
    <source>
        <dbReference type="Proteomes" id="UP001211204"/>
    </source>
</evidence>
<accession>A0ABN6TW13</accession>
<dbReference type="Pfam" id="PF03781">
    <property type="entry name" value="FGE-sulfatase"/>
    <property type="match status" value="2"/>
</dbReference>
<feature type="domain" description="Sulfatase-modifying factor enzyme-like" evidence="1">
    <location>
        <begin position="180"/>
        <end position="298"/>
    </location>
</feature>
<dbReference type="InterPro" id="IPR016187">
    <property type="entry name" value="CTDL_fold"/>
</dbReference>
<dbReference type="PANTHER" id="PTHR43397:SF1">
    <property type="entry name" value="ERGOTHIONEINE BIOSYNTHESIS PROTEIN 1"/>
    <property type="match status" value="1"/>
</dbReference>
<dbReference type="InterPro" id="IPR030809">
    <property type="entry name" value="EgtB_signatur"/>
</dbReference>
<proteinExistence type="predicted"/>
<dbReference type="InterPro" id="IPR051128">
    <property type="entry name" value="EgtD_Methyltrsf_superfamily"/>
</dbReference>